<dbReference type="AlphaFoldDB" id="A0A0R2XBF8"/>
<evidence type="ECO:0000256" key="1">
    <source>
        <dbReference type="SAM" id="MobiDB-lite"/>
    </source>
</evidence>
<feature type="compositionally biased region" description="Acidic residues" evidence="1">
    <location>
        <begin position="1"/>
        <end position="10"/>
    </location>
</feature>
<dbReference type="Proteomes" id="UP000051557">
    <property type="component" value="Unassembled WGS sequence"/>
</dbReference>
<comment type="caution">
    <text evidence="2">The sequence shown here is derived from an EMBL/GenBank/DDBJ whole genome shotgun (WGS) entry which is preliminary data.</text>
</comment>
<feature type="compositionally biased region" description="Basic and acidic residues" evidence="1">
    <location>
        <begin position="96"/>
        <end position="107"/>
    </location>
</feature>
<feature type="region of interest" description="Disordered" evidence="1">
    <location>
        <begin position="96"/>
        <end position="115"/>
    </location>
</feature>
<proteinExistence type="predicted"/>
<sequence>MAGEDGDFLAEDAGGRRKEGFGIGGATQSARADSHHLIGAKGTNLAVQGDDLAQSAATGERVNPMGQGNSFSQADGIGLFVVNSKGGPDLLGEQKLEGVGAEVEHGTTKGGIGHK</sequence>
<name>A0A0R2XBF8_9BACT</name>
<dbReference type="EMBL" id="LIDM01000285">
    <property type="protein sequence ID" value="KRP31652.1"/>
    <property type="molecule type" value="Genomic_DNA"/>
</dbReference>
<reference evidence="2 3" key="1">
    <citation type="submission" date="2015-10" db="EMBL/GenBank/DDBJ databases">
        <title>Metagenome-Assembled Genomes uncover a global brackish microbiome.</title>
        <authorList>
            <person name="Hugerth L.W."/>
            <person name="Larsson J."/>
            <person name="Alneberg J."/>
            <person name="Lindh M.V."/>
            <person name="Legrand C."/>
            <person name="Pinhassi J."/>
            <person name="Andersson A.F."/>
        </authorList>
    </citation>
    <scope>NUCLEOTIDE SEQUENCE [LARGE SCALE GENOMIC DNA]</scope>
    <source>
        <strain evidence="2">BACL9 MAG-120820-bin42</strain>
    </source>
</reference>
<organism evidence="2 3">
    <name type="scientific">Verrucomicrobia subdivision 6 bacterium BACL9 MAG-120820-bin42</name>
    <dbReference type="NCBI Taxonomy" id="1655634"/>
    <lineage>
        <taxon>Bacteria</taxon>
        <taxon>Pseudomonadati</taxon>
        <taxon>Verrucomicrobiota</taxon>
        <taxon>Verrucomicrobiia</taxon>
        <taxon>Verrucomicrobiales</taxon>
        <taxon>Verrucomicrobia subdivision 6</taxon>
    </lineage>
</organism>
<feature type="region of interest" description="Disordered" evidence="1">
    <location>
        <begin position="1"/>
        <end position="31"/>
    </location>
</feature>
<protein>
    <submittedName>
        <fullName evidence="2">Uncharacterized protein</fullName>
    </submittedName>
</protein>
<evidence type="ECO:0000313" key="3">
    <source>
        <dbReference type="Proteomes" id="UP000051557"/>
    </source>
</evidence>
<evidence type="ECO:0000313" key="2">
    <source>
        <dbReference type="EMBL" id="KRP31652.1"/>
    </source>
</evidence>
<accession>A0A0R2XBF8</accession>
<gene>
    <name evidence="2" type="ORF">ABS32_06550</name>
</gene>